<keyword evidence="6" id="KW-0408">Iron</keyword>
<evidence type="ECO:0000313" key="10">
    <source>
        <dbReference type="EMBL" id="UQN16079.1"/>
    </source>
</evidence>
<evidence type="ECO:0000256" key="1">
    <source>
        <dbReference type="ARBA" id="ARBA00001974"/>
    </source>
</evidence>
<keyword evidence="3" id="KW-0479">Metal-binding</keyword>
<dbReference type="PROSITE" id="PS51379">
    <property type="entry name" value="4FE4S_FER_2"/>
    <property type="match status" value="1"/>
</dbReference>
<dbReference type="PROSITE" id="PS00198">
    <property type="entry name" value="4FE4S_FER_1"/>
    <property type="match status" value="1"/>
</dbReference>
<feature type="domain" description="FAD-binding PCMH-type" evidence="9">
    <location>
        <begin position="27"/>
        <end position="240"/>
    </location>
</feature>
<dbReference type="InterPro" id="IPR036318">
    <property type="entry name" value="FAD-bd_PCMH-like_sf"/>
</dbReference>
<feature type="domain" description="4Fe-4S ferredoxin-type" evidence="8">
    <location>
        <begin position="576"/>
        <end position="608"/>
    </location>
</feature>
<keyword evidence="4" id="KW-0274">FAD</keyword>
<dbReference type="PANTHER" id="PTHR11748">
    <property type="entry name" value="D-LACTATE DEHYDROGENASE"/>
    <property type="match status" value="1"/>
</dbReference>
<evidence type="ECO:0000256" key="3">
    <source>
        <dbReference type="ARBA" id="ARBA00022723"/>
    </source>
</evidence>
<evidence type="ECO:0000256" key="4">
    <source>
        <dbReference type="ARBA" id="ARBA00022827"/>
    </source>
</evidence>
<dbReference type="SUPFAM" id="SSF46548">
    <property type="entry name" value="alpha-helical ferredoxin"/>
    <property type="match status" value="1"/>
</dbReference>
<dbReference type="InterPro" id="IPR016169">
    <property type="entry name" value="FAD-bd_PCMH_sub2"/>
</dbReference>
<accession>A0ABY4N237</accession>
<dbReference type="InterPro" id="IPR016166">
    <property type="entry name" value="FAD-bd_PCMH"/>
</dbReference>
<dbReference type="Gene3D" id="3.30.70.2740">
    <property type="match status" value="1"/>
</dbReference>
<dbReference type="SUPFAM" id="SSF56176">
    <property type="entry name" value="FAD-binding/transporter-associated domain-like"/>
    <property type="match status" value="1"/>
</dbReference>
<name>A0ABY4N237_9MICO</name>
<dbReference type="InterPro" id="IPR004017">
    <property type="entry name" value="Cys_rich_dom"/>
</dbReference>
<evidence type="ECO:0000259" key="8">
    <source>
        <dbReference type="PROSITE" id="PS51379"/>
    </source>
</evidence>
<dbReference type="PROSITE" id="PS51387">
    <property type="entry name" value="FAD_PCMH"/>
    <property type="match status" value="1"/>
</dbReference>
<dbReference type="Pfam" id="PF01565">
    <property type="entry name" value="FAD_binding_4"/>
    <property type="match status" value="1"/>
</dbReference>
<evidence type="ECO:0000256" key="5">
    <source>
        <dbReference type="ARBA" id="ARBA00023002"/>
    </source>
</evidence>
<dbReference type="InterPro" id="IPR004113">
    <property type="entry name" value="FAD-bd_oxidored_4_C"/>
</dbReference>
<organism evidence="10">
    <name type="scientific">Gulosibacter sediminis</name>
    <dbReference type="NCBI Taxonomy" id="1729695"/>
    <lineage>
        <taxon>Bacteria</taxon>
        <taxon>Bacillati</taxon>
        <taxon>Actinomycetota</taxon>
        <taxon>Actinomycetes</taxon>
        <taxon>Micrococcales</taxon>
        <taxon>Microbacteriaceae</taxon>
        <taxon>Gulosibacter</taxon>
    </lineage>
</organism>
<keyword evidence="2" id="KW-0285">Flavoprotein</keyword>
<dbReference type="PANTHER" id="PTHR11748:SF119">
    <property type="entry name" value="D-2-HYDROXYGLUTARATE DEHYDROGENASE"/>
    <property type="match status" value="1"/>
</dbReference>
<dbReference type="SUPFAM" id="SSF55103">
    <property type="entry name" value="FAD-linked oxidases, C-terminal domain"/>
    <property type="match status" value="1"/>
</dbReference>
<dbReference type="Gene3D" id="1.10.45.10">
    <property type="entry name" value="Vanillyl-alcohol Oxidase, Chain A, domain 4"/>
    <property type="match status" value="1"/>
</dbReference>
<proteinExistence type="predicted"/>
<protein>
    <submittedName>
        <fullName evidence="10">FAD-binding oxidoreductase</fullName>
    </submittedName>
</protein>
<dbReference type="Gene3D" id="3.30.465.10">
    <property type="match status" value="1"/>
</dbReference>
<dbReference type="InterPro" id="IPR016164">
    <property type="entry name" value="FAD-linked_Oxase-like_C"/>
</dbReference>
<sequence length="938" mass="100844">MLRDAIEGDVDSSTLRRGEYSTDASNYRIVPKVVVFPRSADDLVAVADVSRATSTPLHMRGAGTSIAGNAMGPGIVVDTSRYLNRIHEIDPVEKIARIDPGVIVAQLQNAAKPHGLRFGPDPSTWTRCTVGGMIGNNACGSHSLRFGRTADNVIDLDVVDGQGRRFTAADDLSVVPGLQEFTTSHLALIRTEFGRFGRQVSGYALEALLPERGHNLAQFLVGSEGTLGVTLGATVRLVDVPSAPVTIALGYSSMYAAADDIPYLLEQRPGAIEGMDARLVDAVRRSHGAEAVSALPEGAGWLLIEMPGENEADALDRANKLIRASAAISSNVIADPAEARPIWRVREDGVGLASRTPAGEQAWPGFEDAAVPPERLGDYLREFDKLTEQHGIEGMPYGHFGDGCIHVRLSIPLERDGAAMRRFMLDAGRLVADFGGSISGEHGDGRARSELLPLMYSDEAIAAFGEVKALFDPRNVLNPDVLVQPAALDADLRRPQALPTPRIRGGFSWAEDGGDFTRAVHRCVGMGKCRADNSAAGGFMCPSYQATKDETHSTRGRARVLQEVTNGGIIKGGFSSHELADSLDFCLSCKACASDCPAGVDVAAYKSESLYRKYKGKLRPMNHYVLGQLPRWEKLMVPFAPVVNGVMGQDWLRKLLLPVAGVDSRRRIPKVARRSFAADRRRAEKAGVALRVTDARTKTDRVLVWADSFSNGFAPGVDHDVVRVLERVGLEVVTPAQPVCCGLTWISTGQLDGARKRLAQLMDEFAPIVESGVPVVGVEPSCTAVLRSDLLELFPDDPRAKLIAENTFTLSEVLMGRSPVTPDADVELPRLDGLELVVQPHCHQHSVMGFAPDRQLLTSLGAELTQLAGCCGLAGNFGLEKGHYDVSVAVAENALLPALRQASDDAIFLADGFSCRTQAEQLAGKEGVHLATLLAQRF</sequence>
<gene>
    <name evidence="10" type="ORF">M3M28_04100</name>
</gene>
<evidence type="ECO:0000256" key="6">
    <source>
        <dbReference type="ARBA" id="ARBA00023004"/>
    </source>
</evidence>
<dbReference type="Pfam" id="PF02754">
    <property type="entry name" value="CCG"/>
    <property type="match status" value="1"/>
</dbReference>
<dbReference type="Pfam" id="PF02913">
    <property type="entry name" value="FAD-oxidase_C"/>
    <property type="match status" value="1"/>
</dbReference>
<dbReference type="InterPro" id="IPR017900">
    <property type="entry name" value="4Fe4S_Fe_S_CS"/>
</dbReference>
<evidence type="ECO:0000256" key="7">
    <source>
        <dbReference type="ARBA" id="ARBA00023014"/>
    </source>
</evidence>
<dbReference type="EMBL" id="CP097160">
    <property type="protein sequence ID" value="UQN16079.1"/>
    <property type="molecule type" value="Genomic_DNA"/>
</dbReference>
<dbReference type="InterPro" id="IPR006094">
    <property type="entry name" value="Oxid_FAD_bind_N"/>
</dbReference>
<reference evidence="10" key="1">
    <citation type="submission" date="2022-05" db="EMBL/GenBank/DDBJ databases">
        <title>Complete genome sequence of toluene-degrading Gulosibacter sediminis strain ACHW.36C.</title>
        <authorList>
            <person name="Wai A.C."/>
            <person name="Lai G.K."/>
            <person name="Griffin S.D."/>
            <person name="Leung F.C."/>
        </authorList>
    </citation>
    <scope>NUCLEOTIDE SEQUENCE [LARGE SCALE GENOMIC DNA]</scope>
    <source>
        <strain evidence="10">ACHW.36C</strain>
    </source>
</reference>
<dbReference type="Pfam" id="PF13183">
    <property type="entry name" value="Fer4_8"/>
    <property type="match status" value="1"/>
</dbReference>
<evidence type="ECO:0000256" key="2">
    <source>
        <dbReference type="ARBA" id="ARBA00022630"/>
    </source>
</evidence>
<dbReference type="InterPro" id="IPR016171">
    <property type="entry name" value="Vanillyl_alc_oxidase_C-sub2"/>
</dbReference>
<dbReference type="InterPro" id="IPR017896">
    <property type="entry name" value="4Fe4S_Fe-S-bd"/>
</dbReference>
<keyword evidence="5" id="KW-0560">Oxidoreductase</keyword>
<keyword evidence="7" id="KW-0411">Iron-sulfur</keyword>
<comment type="cofactor">
    <cofactor evidence="1">
        <name>FAD</name>
        <dbReference type="ChEBI" id="CHEBI:57692"/>
    </cofactor>
</comment>
<evidence type="ECO:0000259" key="9">
    <source>
        <dbReference type="PROSITE" id="PS51387"/>
    </source>
</evidence>